<organism evidence="3 4">
    <name type="scientific">Sphingomonas oligophenolica</name>
    <dbReference type="NCBI Taxonomy" id="301154"/>
    <lineage>
        <taxon>Bacteria</taxon>
        <taxon>Pseudomonadati</taxon>
        <taxon>Pseudomonadota</taxon>
        <taxon>Alphaproteobacteria</taxon>
        <taxon>Sphingomonadales</taxon>
        <taxon>Sphingomonadaceae</taxon>
        <taxon>Sphingomonas</taxon>
    </lineage>
</organism>
<protein>
    <submittedName>
        <fullName evidence="3">Alginate export family protein</fullName>
    </submittedName>
</protein>
<evidence type="ECO:0000313" key="4">
    <source>
        <dbReference type="Proteomes" id="UP001419910"/>
    </source>
</evidence>
<comment type="caution">
    <text evidence="3">The sequence shown here is derived from an EMBL/GenBank/DDBJ whole genome shotgun (WGS) entry which is preliminary data.</text>
</comment>
<dbReference type="Gene3D" id="2.40.160.10">
    <property type="entry name" value="Porin"/>
    <property type="match status" value="1"/>
</dbReference>
<evidence type="ECO:0000256" key="1">
    <source>
        <dbReference type="SAM" id="SignalP"/>
    </source>
</evidence>
<dbReference type="InterPro" id="IPR023614">
    <property type="entry name" value="Porin_dom_sf"/>
</dbReference>
<keyword evidence="4" id="KW-1185">Reference proteome</keyword>
<feature type="domain" description="Alginate export" evidence="2">
    <location>
        <begin position="90"/>
        <end position="161"/>
    </location>
</feature>
<reference evidence="3 4" key="1">
    <citation type="submission" date="2024-05" db="EMBL/GenBank/DDBJ databases">
        <authorList>
            <person name="Liu Q."/>
            <person name="Xin Y.-H."/>
        </authorList>
    </citation>
    <scope>NUCLEOTIDE SEQUENCE [LARGE SCALE GENOMIC DNA]</scope>
    <source>
        <strain evidence="3 4">CGMCC 1.10181</strain>
    </source>
</reference>
<dbReference type="Proteomes" id="UP001419910">
    <property type="component" value="Unassembled WGS sequence"/>
</dbReference>
<dbReference type="EMBL" id="JBDIME010000010">
    <property type="protein sequence ID" value="MEN2790597.1"/>
    <property type="molecule type" value="Genomic_DNA"/>
</dbReference>
<name>A0ABU9Y469_9SPHN</name>
<evidence type="ECO:0000259" key="2">
    <source>
        <dbReference type="Pfam" id="PF13372"/>
    </source>
</evidence>
<feature type="chain" id="PRO_5045963535" evidence="1">
    <location>
        <begin position="20"/>
        <end position="404"/>
    </location>
</feature>
<proteinExistence type="predicted"/>
<dbReference type="Pfam" id="PF13372">
    <property type="entry name" value="Alginate_exp"/>
    <property type="match status" value="1"/>
</dbReference>
<evidence type="ECO:0000313" key="3">
    <source>
        <dbReference type="EMBL" id="MEN2790597.1"/>
    </source>
</evidence>
<feature type="signal peptide" evidence="1">
    <location>
        <begin position="1"/>
        <end position="19"/>
    </location>
</feature>
<gene>
    <name evidence="3" type="ORF">ABC974_13235</name>
</gene>
<sequence>MRALPFLALAGLVSTPALADPIALKPIVDVRLRYEHVEQAPLTRDADALTARIRSGFEAKTGDFAFLAESEATLAMSPAYNSGLNGKVDRPLVSDPQNIELNRLQLQYHGPDKTIVTVGRQRINLDDQRFVGAVGWRDNEQTFDAVRFEWSGVRNLKADLTYANNVRTIWGIDGGNSFGAARLSEIGGDNVFANLGFTTRIGTLTGFAYLVDQDQKQVFVNSSQTYGGRFAGAWPLSTLVKLTYAASFASQSNYHRNPNVYHANYYLGEAGVAVKALTLTGGYEVLGADKGVAVTSFQTPLATLHKFNGWADKFLVTPPNGLRDLYGTIGYGWKKKAGLDAIGLTASYHRFDSDRLGLHYGNEIDAQASFKKGKYTALVKYADYDADTFATDTRKFWVSLEWAI</sequence>
<dbReference type="InterPro" id="IPR025388">
    <property type="entry name" value="Alginate_export_dom"/>
</dbReference>
<dbReference type="RefSeq" id="WP_343888341.1">
    <property type="nucleotide sequence ID" value="NZ_BAAAEH010000008.1"/>
</dbReference>
<accession>A0ABU9Y469</accession>
<keyword evidence="1" id="KW-0732">Signal</keyword>